<keyword evidence="3" id="KW-0238">DNA-binding</keyword>
<dbReference type="InterPro" id="IPR005119">
    <property type="entry name" value="LysR_subst-bd"/>
</dbReference>
<dbReference type="Gene3D" id="1.10.10.10">
    <property type="entry name" value="Winged helix-like DNA-binding domain superfamily/Winged helix DNA-binding domain"/>
    <property type="match status" value="1"/>
</dbReference>
<evidence type="ECO:0000259" key="5">
    <source>
        <dbReference type="PROSITE" id="PS50931"/>
    </source>
</evidence>
<accession>A0ABY6C671</accession>
<evidence type="ECO:0000256" key="4">
    <source>
        <dbReference type="ARBA" id="ARBA00023163"/>
    </source>
</evidence>
<evidence type="ECO:0000313" key="7">
    <source>
        <dbReference type="Proteomes" id="UP001061862"/>
    </source>
</evidence>
<dbReference type="Pfam" id="PF03466">
    <property type="entry name" value="LysR_substrate"/>
    <property type="match status" value="1"/>
</dbReference>
<dbReference type="SUPFAM" id="SSF46785">
    <property type="entry name" value="Winged helix' DNA-binding domain"/>
    <property type="match status" value="1"/>
</dbReference>
<evidence type="ECO:0000256" key="3">
    <source>
        <dbReference type="ARBA" id="ARBA00023125"/>
    </source>
</evidence>
<dbReference type="EMBL" id="CP104964">
    <property type="protein sequence ID" value="UXN67800.1"/>
    <property type="molecule type" value="Genomic_DNA"/>
</dbReference>
<dbReference type="PROSITE" id="PS50931">
    <property type="entry name" value="HTH_LYSR"/>
    <property type="match status" value="1"/>
</dbReference>
<organism evidence="6 7">
    <name type="scientific">Devosia neptuniae</name>
    <dbReference type="NCBI Taxonomy" id="191302"/>
    <lineage>
        <taxon>Bacteria</taxon>
        <taxon>Pseudomonadati</taxon>
        <taxon>Pseudomonadota</taxon>
        <taxon>Alphaproteobacteria</taxon>
        <taxon>Hyphomicrobiales</taxon>
        <taxon>Devosiaceae</taxon>
        <taxon>Devosia</taxon>
    </lineage>
</organism>
<dbReference type="InterPro" id="IPR000847">
    <property type="entry name" value="LysR_HTH_N"/>
</dbReference>
<dbReference type="InterPro" id="IPR036388">
    <property type="entry name" value="WH-like_DNA-bd_sf"/>
</dbReference>
<dbReference type="PRINTS" id="PR00039">
    <property type="entry name" value="HTHLYSR"/>
</dbReference>
<keyword evidence="7" id="KW-1185">Reference proteome</keyword>
<proteinExistence type="inferred from homology"/>
<evidence type="ECO:0000256" key="1">
    <source>
        <dbReference type="ARBA" id="ARBA00009437"/>
    </source>
</evidence>
<evidence type="ECO:0000313" key="6">
    <source>
        <dbReference type="EMBL" id="UXN67800.1"/>
    </source>
</evidence>
<keyword evidence="4" id="KW-0804">Transcription</keyword>
<dbReference type="Gene3D" id="3.40.190.10">
    <property type="entry name" value="Periplasmic binding protein-like II"/>
    <property type="match status" value="2"/>
</dbReference>
<dbReference type="PANTHER" id="PTHR30427">
    <property type="entry name" value="TRANSCRIPTIONAL ACTIVATOR PROTEIN LYSR"/>
    <property type="match status" value="1"/>
</dbReference>
<gene>
    <name evidence="6" type="ORF">N8A98_01690</name>
</gene>
<protein>
    <submittedName>
        <fullName evidence="6">LysR substrate-binding domain-containing protein</fullName>
    </submittedName>
</protein>
<dbReference type="Proteomes" id="UP001061862">
    <property type="component" value="Plasmid p_unnamed1"/>
</dbReference>
<feature type="domain" description="HTH lysR-type" evidence="5">
    <location>
        <begin position="7"/>
        <end position="64"/>
    </location>
</feature>
<dbReference type="InterPro" id="IPR036390">
    <property type="entry name" value="WH_DNA-bd_sf"/>
</dbReference>
<name>A0ABY6C671_9HYPH</name>
<keyword evidence="6" id="KW-0614">Plasmid</keyword>
<reference evidence="6 7" key="1">
    <citation type="submission" date="2022-09" db="EMBL/GenBank/DDBJ databases">
        <title>Interaction between co-microsymbionts with complementary sets of symbiotic genes in legume-rhizobium systems.</title>
        <authorList>
            <person name="Safronova V."/>
            <person name="Sazanova A."/>
            <person name="Afonin A."/>
            <person name="Chirak E."/>
        </authorList>
    </citation>
    <scope>NUCLEOTIDE SEQUENCE [LARGE SCALE GENOMIC DNA]</scope>
    <source>
        <strain evidence="6 7">A18/4-1</strain>
        <plasmid evidence="6 7">p_unnamed1</plasmid>
    </source>
</reference>
<evidence type="ECO:0000256" key="2">
    <source>
        <dbReference type="ARBA" id="ARBA00023015"/>
    </source>
</evidence>
<dbReference type="SUPFAM" id="SSF53850">
    <property type="entry name" value="Periplasmic binding protein-like II"/>
    <property type="match status" value="1"/>
</dbReference>
<comment type="similarity">
    <text evidence="1">Belongs to the LysR transcriptional regulatory family.</text>
</comment>
<sequence>MKANRPLNERQLEAFRAVMLTGSMTGAGRLLSVSQPAVTRLIKDLESELKLILFSREGTHIAPTAEGKALYREVERHFVSTERIREAAYGIREYNAGQIKVAAIVSLSMACLPKAIQRFAEIYPNIVISVHSGASHDIIDLVSNGSMDVGFVALPPGRNDLRSEPLSASKAICLLPKGHRLEKLAAITPKDVDGEDFVALGPGSLMRLELNARLHLAGAKPKIRIETLFSFSVATYVSRGFGVAVVDPLAASFVDPELVSVRAFSPAIPYLLSTVFPPAEAPSAPLEDFVNIMRVAYEQELAKAEELCRFGR</sequence>
<geneLocation type="plasmid" evidence="6 7">
    <name>p_unnamed1</name>
</geneLocation>
<dbReference type="Pfam" id="PF00126">
    <property type="entry name" value="HTH_1"/>
    <property type="match status" value="1"/>
</dbReference>
<dbReference type="RefSeq" id="WP_113123754.1">
    <property type="nucleotide sequence ID" value="NZ_CP104964.1"/>
</dbReference>
<dbReference type="PANTHER" id="PTHR30427:SF1">
    <property type="entry name" value="TRANSCRIPTIONAL ACTIVATOR PROTEIN LYSR"/>
    <property type="match status" value="1"/>
</dbReference>
<keyword evidence="2" id="KW-0805">Transcription regulation</keyword>